<organism evidence="1 2">
    <name type="scientific">Ixodes persulcatus</name>
    <name type="common">Taiga tick</name>
    <dbReference type="NCBI Taxonomy" id="34615"/>
    <lineage>
        <taxon>Eukaryota</taxon>
        <taxon>Metazoa</taxon>
        <taxon>Ecdysozoa</taxon>
        <taxon>Arthropoda</taxon>
        <taxon>Chelicerata</taxon>
        <taxon>Arachnida</taxon>
        <taxon>Acari</taxon>
        <taxon>Parasitiformes</taxon>
        <taxon>Ixodida</taxon>
        <taxon>Ixodoidea</taxon>
        <taxon>Ixodidae</taxon>
        <taxon>Ixodinae</taxon>
        <taxon>Ixodes</taxon>
    </lineage>
</organism>
<sequence length="131" mass="14276">DEIAWGEAPKGLAMSVRRPLSAVGRRRVLVLLLVRSRAHEHTHQVKMLPPSACLFLAAVATLGAVPDAAAALEYIFTAPGYVNPGTTTKFYAVVRNPKSAGTLDVELWDRTSQPGRTDTKLASKTYQFENK</sequence>
<proteinExistence type="predicted"/>
<accession>A0AC60PYF6</accession>
<evidence type="ECO:0000313" key="2">
    <source>
        <dbReference type="Proteomes" id="UP000805193"/>
    </source>
</evidence>
<dbReference type="Proteomes" id="UP000805193">
    <property type="component" value="Unassembled WGS sequence"/>
</dbReference>
<protein>
    <submittedName>
        <fullName evidence="1">Uncharacterized protein</fullName>
    </submittedName>
</protein>
<feature type="non-terminal residue" evidence="1">
    <location>
        <position position="131"/>
    </location>
</feature>
<name>A0AC60PYF6_IXOPE</name>
<evidence type="ECO:0000313" key="1">
    <source>
        <dbReference type="EMBL" id="KAG0425817.1"/>
    </source>
</evidence>
<gene>
    <name evidence="1" type="ORF">HPB47_027041</name>
</gene>
<reference evidence="1 2" key="1">
    <citation type="journal article" date="2020" name="Cell">
        <title>Large-Scale Comparative Analyses of Tick Genomes Elucidate Their Genetic Diversity and Vector Capacities.</title>
        <authorList>
            <consortium name="Tick Genome and Microbiome Consortium (TIGMIC)"/>
            <person name="Jia N."/>
            <person name="Wang J."/>
            <person name="Shi W."/>
            <person name="Du L."/>
            <person name="Sun Y."/>
            <person name="Zhan W."/>
            <person name="Jiang J.F."/>
            <person name="Wang Q."/>
            <person name="Zhang B."/>
            <person name="Ji P."/>
            <person name="Bell-Sakyi L."/>
            <person name="Cui X.M."/>
            <person name="Yuan T.T."/>
            <person name="Jiang B.G."/>
            <person name="Yang W.F."/>
            <person name="Lam T.T."/>
            <person name="Chang Q.C."/>
            <person name="Ding S.J."/>
            <person name="Wang X.J."/>
            <person name="Zhu J.G."/>
            <person name="Ruan X.D."/>
            <person name="Zhao L."/>
            <person name="Wei J.T."/>
            <person name="Ye R.Z."/>
            <person name="Que T.C."/>
            <person name="Du C.H."/>
            <person name="Zhou Y.H."/>
            <person name="Cheng J.X."/>
            <person name="Dai P.F."/>
            <person name="Guo W.B."/>
            <person name="Han X.H."/>
            <person name="Huang E.J."/>
            <person name="Li L.F."/>
            <person name="Wei W."/>
            <person name="Gao Y.C."/>
            <person name="Liu J.Z."/>
            <person name="Shao H.Z."/>
            <person name="Wang X."/>
            <person name="Wang C.C."/>
            <person name="Yang T.C."/>
            <person name="Huo Q.B."/>
            <person name="Li W."/>
            <person name="Chen H.Y."/>
            <person name="Chen S.E."/>
            <person name="Zhou L.G."/>
            <person name="Ni X.B."/>
            <person name="Tian J.H."/>
            <person name="Sheng Y."/>
            <person name="Liu T."/>
            <person name="Pan Y.S."/>
            <person name="Xia L.Y."/>
            <person name="Li J."/>
            <person name="Zhao F."/>
            <person name="Cao W.C."/>
        </authorList>
    </citation>
    <scope>NUCLEOTIDE SEQUENCE [LARGE SCALE GENOMIC DNA]</scope>
    <source>
        <strain evidence="1">Iper-2018</strain>
    </source>
</reference>
<keyword evidence="2" id="KW-1185">Reference proteome</keyword>
<dbReference type="EMBL" id="JABSTQ010009797">
    <property type="protein sequence ID" value="KAG0425817.1"/>
    <property type="molecule type" value="Genomic_DNA"/>
</dbReference>
<feature type="non-terminal residue" evidence="1">
    <location>
        <position position="1"/>
    </location>
</feature>
<comment type="caution">
    <text evidence="1">The sequence shown here is derived from an EMBL/GenBank/DDBJ whole genome shotgun (WGS) entry which is preliminary data.</text>
</comment>